<evidence type="ECO:0000256" key="1">
    <source>
        <dbReference type="ARBA" id="ARBA00009919"/>
    </source>
</evidence>
<dbReference type="PANTHER" id="PTHR10953:SF102">
    <property type="entry name" value="ADENYLYLTRANSFERASE AND SULFURTRANSFERASE MOCS3"/>
    <property type="match status" value="1"/>
</dbReference>
<dbReference type="GO" id="GO:0008641">
    <property type="term" value="F:ubiquitin-like modifier activating enzyme activity"/>
    <property type="evidence" value="ECO:0007669"/>
    <property type="project" value="InterPro"/>
</dbReference>
<comment type="similarity">
    <text evidence="1">Belongs to the HesA/MoeB/ThiF family.</text>
</comment>
<reference evidence="3 4" key="1">
    <citation type="submission" date="2013-12" db="EMBL/GenBank/DDBJ databases">
        <title>NBRP : Genome information of microbial organism related human and environment.</title>
        <authorList>
            <person name="Hattori M."/>
            <person name="Oshima K."/>
            <person name="Inaba H."/>
            <person name="Suda W."/>
            <person name="Sakamoto M."/>
            <person name="Iino T."/>
            <person name="Kitahara M."/>
            <person name="Oshida Y."/>
            <person name="Iida T."/>
            <person name="Kudo T."/>
            <person name="Itoh T."/>
            <person name="Ahmed I."/>
            <person name="Ohkuma M."/>
        </authorList>
    </citation>
    <scope>NUCLEOTIDE SEQUENCE [LARGE SCALE GENOMIC DNA]</scope>
    <source>
        <strain evidence="3 4">JCM 21738</strain>
    </source>
</reference>
<dbReference type="eggNOG" id="COG0476">
    <property type="taxonomic scope" value="Bacteria"/>
</dbReference>
<dbReference type="EMBL" id="BAUW01000015">
    <property type="protein sequence ID" value="GAE45007.1"/>
    <property type="molecule type" value="Genomic_DNA"/>
</dbReference>
<evidence type="ECO:0000259" key="2">
    <source>
        <dbReference type="Pfam" id="PF00899"/>
    </source>
</evidence>
<dbReference type="CDD" id="cd00757">
    <property type="entry name" value="ThiF_MoeB_HesA_family"/>
    <property type="match status" value="1"/>
</dbReference>
<dbReference type="Proteomes" id="UP000018949">
    <property type="component" value="Unassembled WGS sequence"/>
</dbReference>
<dbReference type="SUPFAM" id="SSF69572">
    <property type="entry name" value="Activating enzymes of the ubiquitin-like proteins"/>
    <property type="match status" value="1"/>
</dbReference>
<dbReference type="InterPro" id="IPR035985">
    <property type="entry name" value="Ubiquitin-activating_enz"/>
</dbReference>
<keyword evidence="4" id="KW-1185">Reference proteome</keyword>
<comment type="caution">
    <text evidence="3">The sequence shown here is derived from an EMBL/GenBank/DDBJ whole genome shotgun (WGS) entry which is preliminary data.</text>
</comment>
<organism evidence="3 4">
    <name type="scientific">Mesobacillus boroniphilus JCM 21738</name>
    <dbReference type="NCBI Taxonomy" id="1294265"/>
    <lineage>
        <taxon>Bacteria</taxon>
        <taxon>Bacillati</taxon>
        <taxon>Bacillota</taxon>
        <taxon>Bacilli</taxon>
        <taxon>Bacillales</taxon>
        <taxon>Bacillaceae</taxon>
        <taxon>Mesobacillus</taxon>
    </lineage>
</organism>
<evidence type="ECO:0000313" key="4">
    <source>
        <dbReference type="Proteomes" id="UP000018949"/>
    </source>
</evidence>
<dbReference type="PANTHER" id="PTHR10953">
    <property type="entry name" value="UBIQUITIN-ACTIVATING ENZYME E1"/>
    <property type="match status" value="1"/>
</dbReference>
<keyword evidence="3" id="KW-0548">Nucleotidyltransferase</keyword>
<accession>W4RLL3</accession>
<dbReference type="GO" id="GO:0016779">
    <property type="term" value="F:nucleotidyltransferase activity"/>
    <property type="evidence" value="ECO:0007669"/>
    <property type="project" value="UniProtKB-KW"/>
</dbReference>
<dbReference type="GO" id="GO:0008146">
    <property type="term" value="F:sulfotransferase activity"/>
    <property type="evidence" value="ECO:0007669"/>
    <property type="project" value="TreeGrafter"/>
</dbReference>
<evidence type="ECO:0000313" key="3">
    <source>
        <dbReference type="EMBL" id="GAE45007.1"/>
    </source>
</evidence>
<proteinExistence type="inferred from homology"/>
<dbReference type="FunFam" id="3.40.50.720:FF:000080">
    <property type="entry name" value="Thiazole biosynthesis adenylyltransferase ThiF"/>
    <property type="match status" value="1"/>
</dbReference>
<name>W4RLL3_9BACI</name>
<dbReference type="Gene3D" id="3.40.50.720">
    <property type="entry name" value="NAD(P)-binding Rossmann-like Domain"/>
    <property type="match status" value="1"/>
</dbReference>
<dbReference type="AlphaFoldDB" id="W4RLL3"/>
<protein>
    <submittedName>
        <fullName evidence="3">Sulfur carrier protein adenylyltransferase ThiF</fullName>
    </submittedName>
</protein>
<feature type="domain" description="THIF-type NAD/FAD binding fold" evidence="2">
    <location>
        <begin position="5"/>
        <end position="240"/>
    </location>
</feature>
<dbReference type="InterPro" id="IPR045886">
    <property type="entry name" value="ThiF/MoeB/HesA"/>
</dbReference>
<dbReference type="GO" id="GO:0004792">
    <property type="term" value="F:thiosulfate-cyanide sulfurtransferase activity"/>
    <property type="evidence" value="ECO:0007669"/>
    <property type="project" value="TreeGrafter"/>
</dbReference>
<gene>
    <name evidence="3" type="ORF">JCM21738_1773</name>
</gene>
<keyword evidence="3" id="KW-0808">Transferase</keyword>
<sequence>MSERYSRQTLFPPIGKIGQEKIRSKHVLMVGAGALGSGNAELLVRAGVGRLTIVDRDYVEASNLQRQQLYTEEDVAEKLPKAAAAEKRLRAINSDVEISAHIADATPEKLAELVDGVDLIIDATDNFETRMAINDISQKNKIPWIYGACVGSFGMSFSIIPGKTPCLNCLLKTVPLQGMTCDTGGIIGPAVQMVIAHQGAEALKILVEDWEAVRTSFVSFDLWRNQYTSMKMSKAKDPGCLSCGEHPEYPYLDVENMTKTTVLCGRDTVQIRPPKQQQLNLQETAEKMRDLGYQVKGNPYLVSVDMVDNRMVIFQDGRALFMGQGIWHRHEASTKDFSDNAQTPCQIGRGFLYKRPLWIGYDIAFMAAYFSSDATSTRRPLSSSISYFSASCFERPRDSNLLRSSSPRDLNIFPMESKNPCSLKPMPPVSVALVKSSLRFSSCANI</sequence>
<dbReference type="Pfam" id="PF00899">
    <property type="entry name" value="ThiF"/>
    <property type="match status" value="1"/>
</dbReference>
<dbReference type="GO" id="GO:0005829">
    <property type="term" value="C:cytosol"/>
    <property type="evidence" value="ECO:0007669"/>
    <property type="project" value="TreeGrafter"/>
</dbReference>
<dbReference type="InterPro" id="IPR000594">
    <property type="entry name" value="ThiF_NAD_FAD-bd"/>
</dbReference>